<evidence type="ECO:0000313" key="2">
    <source>
        <dbReference type="Proteomes" id="UP000001901"/>
    </source>
</evidence>
<dbReference type="HOGENOM" id="CLU_121781_0_0_2"/>
<organism evidence="1 2">
    <name type="scientific">Archaeoglobus profundus (strain DSM 5631 / JCM 9629 / NBRC 100127 / Av18)</name>
    <dbReference type="NCBI Taxonomy" id="572546"/>
    <lineage>
        <taxon>Archaea</taxon>
        <taxon>Methanobacteriati</taxon>
        <taxon>Methanobacteriota</taxon>
        <taxon>Archaeoglobi</taxon>
        <taxon>Archaeoglobales</taxon>
        <taxon>Archaeoglobaceae</taxon>
        <taxon>Archaeoglobus</taxon>
    </lineage>
</organism>
<dbReference type="RefSeq" id="WP_012940329.1">
    <property type="nucleotide sequence ID" value="NC_013741.1"/>
</dbReference>
<evidence type="ECO:0008006" key="3">
    <source>
        <dbReference type="Google" id="ProtNLM"/>
    </source>
</evidence>
<evidence type="ECO:0000313" key="1">
    <source>
        <dbReference type="EMBL" id="ADB57993.1"/>
    </source>
</evidence>
<gene>
    <name evidence="1" type="ordered locus">Arcpr_0932</name>
</gene>
<proteinExistence type="predicted"/>
<reference evidence="1 2" key="1">
    <citation type="journal article" date="2010" name="Stand. Genomic Sci.">
        <title>Complete genome sequence of Archaeoglobus profundus type strain (AV18).</title>
        <authorList>
            <person name="von Jan M."/>
            <person name="Lapidus A."/>
            <person name="Del Rio T.G."/>
            <person name="Copeland A."/>
            <person name="Tice H."/>
            <person name="Cheng J.F."/>
            <person name="Lucas S."/>
            <person name="Chen F."/>
            <person name="Nolan M."/>
            <person name="Goodwin L."/>
            <person name="Han C."/>
            <person name="Pitluck S."/>
            <person name="Liolios K."/>
            <person name="Ivanova N."/>
            <person name="Mavromatis K."/>
            <person name="Ovchinnikova G."/>
            <person name="Chertkov O."/>
            <person name="Pati A."/>
            <person name="Chen A."/>
            <person name="Palaniappan K."/>
            <person name="Land M."/>
            <person name="Hauser L."/>
            <person name="Chang Y.J."/>
            <person name="Jeffries C.D."/>
            <person name="Saunders E."/>
            <person name="Brettin T."/>
            <person name="Detter J.C."/>
            <person name="Chain P."/>
            <person name="Eichinger K."/>
            <person name="Huber H."/>
            <person name="Spring S."/>
            <person name="Rohde M."/>
            <person name="Goker M."/>
            <person name="Wirth R."/>
            <person name="Woyke T."/>
            <person name="Bristow J."/>
            <person name="Eisen J.A."/>
            <person name="Markowitz V."/>
            <person name="Hugenholtz P."/>
            <person name="Kyrpides N.C."/>
            <person name="Klenk H.P."/>
        </authorList>
    </citation>
    <scope>NUCLEOTIDE SEQUENCE [LARGE SCALE GENOMIC DNA]</scope>
    <source>
        <strain evidence="2">DSM 5631 / JCM 9629 / NBRC 100127 / Av18</strain>
    </source>
</reference>
<protein>
    <recommendedName>
        <fullName evidence="3">Serine/threonine protein kinase</fullName>
    </recommendedName>
</protein>
<dbReference type="GeneID" id="8739598"/>
<dbReference type="EMBL" id="CP001857">
    <property type="protein sequence ID" value="ADB57993.1"/>
    <property type="molecule type" value="Genomic_DNA"/>
</dbReference>
<accession>D2RI68</accession>
<dbReference type="eggNOG" id="arCOG01182">
    <property type="taxonomic scope" value="Archaea"/>
</dbReference>
<dbReference type="InterPro" id="IPR011009">
    <property type="entry name" value="Kinase-like_dom_sf"/>
</dbReference>
<dbReference type="SUPFAM" id="SSF56112">
    <property type="entry name" value="Protein kinase-like (PK-like)"/>
    <property type="match status" value="1"/>
</dbReference>
<keyword evidence="2" id="KW-1185">Reference proteome</keyword>
<dbReference type="AlphaFoldDB" id="D2RI68"/>
<dbReference type="PaxDb" id="572546-Arcpr_0932"/>
<dbReference type="Proteomes" id="UP000001901">
    <property type="component" value="Chromosome"/>
</dbReference>
<name>D2RI68_ARCPA</name>
<dbReference type="STRING" id="572546.Arcpr_0932"/>
<dbReference type="KEGG" id="apo:Arcpr_0932"/>
<dbReference type="OrthoDB" id="86092at2157"/>
<sequence length="179" mass="21649">MKFKGKHSEVYVRNSKAVKVFKPEFKYNFWKEVRYLTVLQKRGFVPEIYDFDPNELTIEMEFIDGIMIKDFVKERDFEEVVDVLKKCLDICFYLDRMRIQKEEMNHPQKHIIIGDRVVFIDFERAYDSPNPSNVTQFLEYIRKVTGFKADIELVKRYKEYYRIGDYNILKANVFSAYKS</sequence>